<protein>
    <recommendedName>
        <fullName evidence="1">DUF2415 domain-containing protein</fullName>
    </recommendedName>
</protein>
<dbReference type="PANTHER" id="PTHR43991">
    <property type="entry name" value="WD REPEAT PROTEIN (AFU_ORTHOLOGUE AFUA_8G05640)-RELATED"/>
    <property type="match status" value="1"/>
</dbReference>
<accession>A0A8H7VPH4</accession>
<dbReference type="Proteomes" id="UP000646827">
    <property type="component" value="Unassembled WGS sequence"/>
</dbReference>
<dbReference type="EMBL" id="JAEPRB010000016">
    <property type="protein sequence ID" value="KAG2226537.1"/>
    <property type="molecule type" value="Genomic_DNA"/>
</dbReference>
<dbReference type="SUPFAM" id="SSF50978">
    <property type="entry name" value="WD40 repeat-like"/>
    <property type="match status" value="1"/>
</dbReference>
<dbReference type="InterPro" id="IPR015943">
    <property type="entry name" value="WD40/YVTN_repeat-like_dom_sf"/>
</dbReference>
<dbReference type="Pfam" id="PF10313">
    <property type="entry name" value="DUF2415"/>
    <property type="match status" value="1"/>
</dbReference>
<reference evidence="2 3" key="1">
    <citation type="submission" date="2020-12" db="EMBL/GenBank/DDBJ databases">
        <title>Metabolic potential, ecology and presence of endohyphal bacteria is reflected in genomic diversity of Mucoromycotina.</title>
        <authorList>
            <person name="Muszewska A."/>
            <person name="Okrasinska A."/>
            <person name="Steczkiewicz K."/>
            <person name="Drgas O."/>
            <person name="Orlowska M."/>
            <person name="Perlinska-Lenart U."/>
            <person name="Aleksandrzak-Piekarczyk T."/>
            <person name="Szatraj K."/>
            <person name="Zielenkiewicz U."/>
            <person name="Pilsyk S."/>
            <person name="Malc E."/>
            <person name="Mieczkowski P."/>
            <person name="Kruszewska J.S."/>
            <person name="Biernat P."/>
            <person name="Pawlowska J."/>
        </authorList>
    </citation>
    <scope>NUCLEOTIDE SEQUENCE [LARGE SCALE GENOMIC DNA]</scope>
    <source>
        <strain evidence="2 3">CBS 142.35</strain>
    </source>
</reference>
<dbReference type="Gene3D" id="2.130.10.10">
    <property type="entry name" value="YVTN repeat-like/Quinoprotein amine dehydrogenase"/>
    <property type="match status" value="1"/>
</dbReference>
<dbReference type="InterPro" id="IPR036322">
    <property type="entry name" value="WD40_repeat_dom_sf"/>
</dbReference>
<organism evidence="2 3">
    <name type="scientific">Circinella minor</name>
    <dbReference type="NCBI Taxonomy" id="1195481"/>
    <lineage>
        <taxon>Eukaryota</taxon>
        <taxon>Fungi</taxon>
        <taxon>Fungi incertae sedis</taxon>
        <taxon>Mucoromycota</taxon>
        <taxon>Mucoromycotina</taxon>
        <taxon>Mucoromycetes</taxon>
        <taxon>Mucorales</taxon>
        <taxon>Lichtheimiaceae</taxon>
        <taxon>Circinella</taxon>
    </lineage>
</organism>
<proteinExistence type="predicted"/>
<feature type="domain" description="DUF2415" evidence="1">
    <location>
        <begin position="181"/>
        <end position="218"/>
    </location>
</feature>
<name>A0A8H7VPH4_9FUNG</name>
<dbReference type="SMART" id="SM00320">
    <property type="entry name" value="WD40"/>
    <property type="match status" value="2"/>
</dbReference>
<dbReference type="AlphaFoldDB" id="A0A8H7VPH4"/>
<evidence type="ECO:0000313" key="2">
    <source>
        <dbReference type="EMBL" id="KAG2226537.1"/>
    </source>
</evidence>
<dbReference type="PANTHER" id="PTHR43991:SF9">
    <property type="entry name" value="DUF2415 DOMAIN-CONTAINING PROTEIN"/>
    <property type="match status" value="1"/>
</dbReference>
<dbReference type="InterPro" id="IPR019417">
    <property type="entry name" value="DUF2415"/>
</dbReference>
<keyword evidence="3" id="KW-1185">Reference proteome</keyword>
<dbReference type="OrthoDB" id="64353at2759"/>
<evidence type="ECO:0000259" key="1">
    <source>
        <dbReference type="Pfam" id="PF10313"/>
    </source>
</evidence>
<evidence type="ECO:0000313" key="3">
    <source>
        <dbReference type="Proteomes" id="UP000646827"/>
    </source>
</evidence>
<dbReference type="InterPro" id="IPR001680">
    <property type="entry name" value="WD40_rpt"/>
</dbReference>
<sequence>MDNLPYAPTTLDSGYGYIALAGHRGMVMIKSLSTDWYATLKVGLGMNNCVRLSQHQNDGDLRVTICNNDQTISVYSIPNMQKLVLLDMPAAINQVAMSPDGEKMLAVCDNGYVYIYQISDYQRIKELKVTEGAALLACAWKPTSDVFAVSTQNGLVQVYDAHTYQLMAQLGSVESRETRNAPRSIQFSKGPLDLLAYAEHVSNVNIVDTRTYETRQIIRLGPKERDAHIAGLTFSSDNRSILVALETDLIQLPVDTVARRQFPSARRFLA</sequence>
<gene>
    <name evidence="2" type="ORF">INT45_014281</name>
</gene>
<comment type="caution">
    <text evidence="2">The sequence shown here is derived from an EMBL/GenBank/DDBJ whole genome shotgun (WGS) entry which is preliminary data.</text>
</comment>